<dbReference type="Proteomes" id="UP000003344">
    <property type="component" value="Unassembled WGS sequence"/>
</dbReference>
<accession>D2ZY32</accession>
<organism evidence="1 2">
    <name type="scientific">Neisseria mucosa (strain ATCC 25996 / DSM 4631 / NCTC 10774 / M26)</name>
    <dbReference type="NCBI Taxonomy" id="546266"/>
    <lineage>
        <taxon>Bacteria</taxon>
        <taxon>Pseudomonadati</taxon>
        <taxon>Pseudomonadota</taxon>
        <taxon>Betaproteobacteria</taxon>
        <taxon>Neisseriales</taxon>
        <taxon>Neisseriaceae</taxon>
        <taxon>Neisseria</taxon>
    </lineage>
</organism>
<protein>
    <submittedName>
        <fullName evidence="1">Uncharacterized protein</fullName>
    </submittedName>
</protein>
<evidence type="ECO:0000313" key="2">
    <source>
        <dbReference type="Proteomes" id="UP000003344"/>
    </source>
</evidence>
<gene>
    <name evidence="1" type="ORF">NEIMUCOT_05539</name>
</gene>
<reference evidence="1 2" key="1">
    <citation type="submission" date="2009-10" db="EMBL/GenBank/DDBJ databases">
        <authorList>
            <person name="Weinstock G."/>
            <person name="Sodergren E."/>
            <person name="Clifton S."/>
            <person name="Fulton L."/>
            <person name="Fulton B."/>
            <person name="Courtney L."/>
            <person name="Fronick C."/>
            <person name="Harrison M."/>
            <person name="Strong C."/>
            <person name="Farmer C."/>
            <person name="Delahaunty K."/>
            <person name="Markovic C."/>
            <person name="Hall O."/>
            <person name="Minx P."/>
            <person name="Tomlinson C."/>
            <person name="Mitreva M."/>
            <person name="Nelson J."/>
            <person name="Hou S."/>
            <person name="Wollam A."/>
            <person name="Pepin K.H."/>
            <person name="Johnson M."/>
            <person name="Bhonagiri V."/>
            <person name="Nash W.E."/>
            <person name="Warren W."/>
            <person name="Chinwalla A."/>
            <person name="Mardis E.R."/>
            <person name="Wilson R.K."/>
        </authorList>
    </citation>
    <scope>NUCLEOTIDE SEQUENCE [LARGE SCALE GENOMIC DNA]</scope>
    <source>
        <strain evidence="2">ATCC 25996 / DSM 4631 / NCTC 10774 / M26</strain>
    </source>
</reference>
<name>D2ZY32_NEIM2</name>
<sequence length="408" mass="40595">MGGVEGEGFAAAGLAVAGFLNASDFVVNVMEDAASLVGALNQVAGFVVGVAAVDSAAGQRVLFAAGCLCAAPDSTLAFQTTHGVVVVQAADAALCPLDFSVQFVAFYVADDFAVEADLVQVSAAVVQVIDMAAVGQDGADAVAQRVVLIAYGGALSVVDGGFADEAVEFVVGEFDAAVLVAGFGQVAGNGVVFETGAADAFVFALSVAAGNFAALFFNQLAEDVAFEMVDVPSLGTLFQTTFIGALTVFGLLHQLSGGIVAVGGDFAVPAGFLDQVVGRVVVETVGFAVFVGEDGQTAGFVVGVGEGMAQRVGAFERQSVHCEFVGGFGTESVDVGGQTVEAVVFEGFVTAVGIVGTDGVACCVVVVAGGMAQRIGNGFEIAVFGVTETGGFAGTVGKADEPVEGVVV</sequence>
<proteinExistence type="predicted"/>
<dbReference type="AlphaFoldDB" id="D2ZY32"/>
<dbReference type="STRING" id="546266.NEIMUCOT_05539"/>
<comment type="caution">
    <text evidence="1">The sequence shown here is derived from an EMBL/GenBank/DDBJ whole genome shotgun (WGS) entry which is preliminary data.</text>
</comment>
<evidence type="ECO:0000313" key="1">
    <source>
        <dbReference type="EMBL" id="EFC87986.1"/>
    </source>
</evidence>
<dbReference type="EMBL" id="ACDX02000012">
    <property type="protein sequence ID" value="EFC87986.1"/>
    <property type="molecule type" value="Genomic_DNA"/>
</dbReference>